<name>A0A9J6D113_RHIMP</name>
<keyword evidence="2" id="KW-1185">Reference proteome</keyword>
<reference evidence="1" key="1">
    <citation type="journal article" date="2020" name="Cell">
        <title>Large-Scale Comparative Analyses of Tick Genomes Elucidate Their Genetic Diversity and Vector Capacities.</title>
        <authorList>
            <consortium name="Tick Genome and Microbiome Consortium (TIGMIC)"/>
            <person name="Jia N."/>
            <person name="Wang J."/>
            <person name="Shi W."/>
            <person name="Du L."/>
            <person name="Sun Y."/>
            <person name="Zhan W."/>
            <person name="Jiang J.F."/>
            <person name="Wang Q."/>
            <person name="Zhang B."/>
            <person name="Ji P."/>
            <person name="Bell-Sakyi L."/>
            <person name="Cui X.M."/>
            <person name="Yuan T.T."/>
            <person name="Jiang B.G."/>
            <person name="Yang W.F."/>
            <person name="Lam T.T."/>
            <person name="Chang Q.C."/>
            <person name="Ding S.J."/>
            <person name="Wang X.J."/>
            <person name="Zhu J.G."/>
            <person name="Ruan X.D."/>
            <person name="Zhao L."/>
            <person name="Wei J.T."/>
            <person name="Ye R.Z."/>
            <person name="Que T.C."/>
            <person name="Du C.H."/>
            <person name="Zhou Y.H."/>
            <person name="Cheng J.X."/>
            <person name="Dai P.F."/>
            <person name="Guo W.B."/>
            <person name="Han X.H."/>
            <person name="Huang E.J."/>
            <person name="Li L.F."/>
            <person name="Wei W."/>
            <person name="Gao Y.C."/>
            <person name="Liu J.Z."/>
            <person name="Shao H.Z."/>
            <person name="Wang X."/>
            <person name="Wang C.C."/>
            <person name="Yang T.C."/>
            <person name="Huo Q.B."/>
            <person name="Li W."/>
            <person name="Chen H.Y."/>
            <person name="Chen S.E."/>
            <person name="Zhou L.G."/>
            <person name="Ni X.B."/>
            <person name="Tian J.H."/>
            <person name="Sheng Y."/>
            <person name="Liu T."/>
            <person name="Pan Y.S."/>
            <person name="Xia L.Y."/>
            <person name="Li J."/>
            <person name="Zhao F."/>
            <person name="Cao W.C."/>
        </authorList>
    </citation>
    <scope>NUCLEOTIDE SEQUENCE</scope>
    <source>
        <strain evidence="1">Rmic-2018</strain>
    </source>
</reference>
<comment type="caution">
    <text evidence="1">The sequence shown here is derived from an EMBL/GenBank/DDBJ whole genome shotgun (WGS) entry which is preliminary data.</text>
</comment>
<organism evidence="1 2">
    <name type="scientific">Rhipicephalus microplus</name>
    <name type="common">Cattle tick</name>
    <name type="synonym">Boophilus microplus</name>
    <dbReference type="NCBI Taxonomy" id="6941"/>
    <lineage>
        <taxon>Eukaryota</taxon>
        <taxon>Metazoa</taxon>
        <taxon>Ecdysozoa</taxon>
        <taxon>Arthropoda</taxon>
        <taxon>Chelicerata</taxon>
        <taxon>Arachnida</taxon>
        <taxon>Acari</taxon>
        <taxon>Parasitiformes</taxon>
        <taxon>Ixodida</taxon>
        <taxon>Ixodoidea</taxon>
        <taxon>Ixodidae</taxon>
        <taxon>Rhipicephalinae</taxon>
        <taxon>Rhipicephalus</taxon>
        <taxon>Boophilus</taxon>
    </lineage>
</organism>
<proteinExistence type="predicted"/>
<dbReference type="EMBL" id="JABSTU010003868">
    <property type="protein sequence ID" value="KAH7964528.1"/>
    <property type="molecule type" value="Genomic_DNA"/>
</dbReference>
<protein>
    <submittedName>
        <fullName evidence="1">Uncharacterized protein</fullName>
    </submittedName>
</protein>
<reference evidence="1" key="2">
    <citation type="submission" date="2021-09" db="EMBL/GenBank/DDBJ databases">
        <authorList>
            <person name="Jia N."/>
            <person name="Wang J."/>
            <person name="Shi W."/>
            <person name="Du L."/>
            <person name="Sun Y."/>
            <person name="Zhan W."/>
            <person name="Jiang J."/>
            <person name="Wang Q."/>
            <person name="Zhang B."/>
            <person name="Ji P."/>
            <person name="Sakyi L.B."/>
            <person name="Cui X."/>
            <person name="Yuan T."/>
            <person name="Jiang B."/>
            <person name="Yang W."/>
            <person name="Lam T.T.-Y."/>
            <person name="Chang Q."/>
            <person name="Ding S."/>
            <person name="Wang X."/>
            <person name="Zhu J."/>
            <person name="Ruan X."/>
            <person name="Zhao L."/>
            <person name="Wei J."/>
            <person name="Que T."/>
            <person name="Du C."/>
            <person name="Cheng J."/>
            <person name="Dai P."/>
            <person name="Han X."/>
            <person name="Huang E."/>
            <person name="Gao Y."/>
            <person name="Liu J."/>
            <person name="Shao H."/>
            <person name="Ye R."/>
            <person name="Li L."/>
            <person name="Wei W."/>
            <person name="Wang X."/>
            <person name="Wang C."/>
            <person name="Huo Q."/>
            <person name="Li W."/>
            <person name="Guo W."/>
            <person name="Chen H."/>
            <person name="Chen S."/>
            <person name="Zhou L."/>
            <person name="Zhou L."/>
            <person name="Ni X."/>
            <person name="Tian J."/>
            <person name="Zhou Y."/>
            <person name="Sheng Y."/>
            <person name="Liu T."/>
            <person name="Pan Y."/>
            <person name="Xia L."/>
            <person name="Li J."/>
            <person name="Zhao F."/>
            <person name="Cao W."/>
        </authorList>
    </citation>
    <scope>NUCLEOTIDE SEQUENCE</scope>
    <source>
        <strain evidence="1">Rmic-2018</strain>
        <tissue evidence="1">Larvae</tissue>
    </source>
</reference>
<gene>
    <name evidence="1" type="ORF">HPB51_027231</name>
</gene>
<evidence type="ECO:0000313" key="2">
    <source>
        <dbReference type="Proteomes" id="UP000821866"/>
    </source>
</evidence>
<sequence length="159" mass="17447">MMTRKEILPAGARPDTMTFREDDVSVLVGLDLSWEVATGSITGLIPQITALEARPGWTTQGYLQNQTQGSGTRATSRFIAIKDASERDAALKAGITNFWLLDCLGNQDNPDGSQGNSVARELFERRIFKIGERYKVPLLIHETSLDNAQNNHILAKSGS</sequence>
<evidence type="ECO:0000313" key="1">
    <source>
        <dbReference type="EMBL" id="KAH7964528.1"/>
    </source>
</evidence>
<dbReference type="AlphaFoldDB" id="A0A9J6D113"/>
<dbReference type="Proteomes" id="UP000821866">
    <property type="component" value="Unassembled WGS sequence"/>
</dbReference>
<accession>A0A9J6D113</accession>